<dbReference type="EMBL" id="BFAA01004607">
    <property type="protein sequence ID" value="GCB69659.1"/>
    <property type="molecule type" value="Genomic_DNA"/>
</dbReference>
<evidence type="ECO:0000313" key="2">
    <source>
        <dbReference type="EMBL" id="GCB69659.1"/>
    </source>
</evidence>
<dbReference type="OrthoDB" id="10263185at2759"/>
<sequence length="168" mass="19105">MAAPGGGDTRSPEQPQPEPEAPARAQARRLQLVLGSRRNANLVFDILEGLEADQEAEILAAVRICDRLFCTLLQRGDLFVGQLPDEEEGLSADCSAEMKYKMWMRHRYQSSIDQLLALMVHESQPVQEVALCTLMKFVECEGRWPLVSCEEDERYIFPRELLKNLTRL</sequence>
<dbReference type="GO" id="GO:0032040">
    <property type="term" value="C:small-subunit processome"/>
    <property type="evidence" value="ECO:0007669"/>
    <property type="project" value="TreeGrafter"/>
</dbReference>
<proteinExistence type="predicted"/>
<name>A0A401P953_SCYTO</name>
<dbReference type="PANTHER" id="PTHR12455">
    <property type="entry name" value="NUCLEOLAR COMPLEX PROTEIN 4"/>
    <property type="match status" value="1"/>
</dbReference>
<feature type="region of interest" description="Disordered" evidence="1">
    <location>
        <begin position="1"/>
        <end position="26"/>
    </location>
</feature>
<gene>
    <name evidence="2" type="ORF">scyTo_0010600</name>
</gene>
<keyword evidence="3" id="KW-1185">Reference proteome</keyword>
<dbReference type="STRING" id="75743.A0A401P953"/>
<dbReference type="PANTHER" id="PTHR12455:SF0">
    <property type="entry name" value="NUCLEOLAR COMPLEX PROTEIN 4 HOMOLOG"/>
    <property type="match status" value="1"/>
</dbReference>
<dbReference type="AlphaFoldDB" id="A0A401P953"/>
<dbReference type="GO" id="GO:0030692">
    <property type="term" value="C:Noc4p-Nop14p complex"/>
    <property type="evidence" value="ECO:0007669"/>
    <property type="project" value="TreeGrafter"/>
</dbReference>
<dbReference type="InterPro" id="IPR027193">
    <property type="entry name" value="Noc4"/>
</dbReference>
<accession>A0A401P953</accession>
<dbReference type="GO" id="GO:0042254">
    <property type="term" value="P:ribosome biogenesis"/>
    <property type="evidence" value="ECO:0007669"/>
    <property type="project" value="InterPro"/>
</dbReference>
<protein>
    <submittedName>
        <fullName evidence="2">Uncharacterized protein</fullName>
    </submittedName>
</protein>
<comment type="caution">
    <text evidence="2">The sequence shown here is derived from an EMBL/GenBank/DDBJ whole genome shotgun (WGS) entry which is preliminary data.</text>
</comment>
<organism evidence="2 3">
    <name type="scientific">Scyliorhinus torazame</name>
    <name type="common">Cloudy catshark</name>
    <name type="synonym">Catulus torazame</name>
    <dbReference type="NCBI Taxonomy" id="75743"/>
    <lineage>
        <taxon>Eukaryota</taxon>
        <taxon>Metazoa</taxon>
        <taxon>Chordata</taxon>
        <taxon>Craniata</taxon>
        <taxon>Vertebrata</taxon>
        <taxon>Chondrichthyes</taxon>
        <taxon>Elasmobranchii</taxon>
        <taxon>Galeomorphii</taxon>
        <taxon>Galeoidea</taxon>
        <taxon>Carcharhiniformes</taxon>
        <taxon>Scyliorhinidae</taxon>
        <taxon>Scyliorhinus</taxon>
    </lineage>
</organism>
<reference evidence="2 3" key="1">
    <citation type="journal article" date="2018" name="Nat. Ecol. Evol.">
        <title>Shark genomes provide insights into elasmobranch evolution and the origin of vertebrates.</title>
        <authorList>
            <person name="Hara Y"/>
            <person name="Yamaguchi K"/>
            <person name="Onimaru K"/>
            <person name="Kadota M"/>
            <person name="Koyanagi M"/>
            <person name="Keeley SD"/>
            <person name="Tatsumi K"/>
            <person name="Tanaka K"/>
            <person name="Motone F"/>
            <person name="Kageyama Y"/>
            <person name="Nozu R"/>
            <person name="Adachi N"/>
            <person name="Nishimura O"/>
            <person name="Nakagawa R"/>
            <person name="Tanegashima C"/>
            <person name="Kiyatake I"/>
            <person name="Matsumoto R"/>
            <person name="Murakumo K"/>
            <person name="Nishida K"/>
            <person name="Terakita A"/>
            <person name="Kuratani S"/>
            <person name="Sato K"/>
            <person name="Hyodo S Kuraku.S."/>
        </authorList>
    </citation>
    <scope>NUCLEOTIDE SEQUENCE [LARGE SCALE GENOMIC DNA]</scope>
</reference>
<evidence type="ECO:0000313" key="3">
    <source>
        <dbReference type="Proteomes" id="UP000288216"/>
    </source>
</evidence>
<evidence type="ECO:0000256" key="1">
    <source>
        <dbReference type="SAM" id="MobiDB-lite"/>
    </source>
</evidence>
<dbReference type="Proteomes" id="UP000288216">
    <property type="component" value="Unassembled WGS sequence"/>
</dbReference>